<dbReference type="Pfam" id="PF01965">
    <property type="entry name" value="DJ-1_PfpI"/>
    <property type="match status" value="1"/>
</dbReference>
<dbReference type="InterPro" id="IPR029062">
    <property type="entry name" value="Class_I_gatase-like"/>
</dbReference>
<dbReference type="SUPFAM" id="SSF52317">
    <property type="entry name" value="Class I glutamine amidotransferase-like"/>
    <property type="match status" value="1"/>
</dbReference>
<evidence type="ECO:0000259" key="1">
    <source>
        <dbReference type="Pfam" id="PF01965"/>
    </source>
</evidence>
<dbReference type="CDD" id="cd03135">
    <property type="entry name" value="GATase1_DJ-1"/>
    <property type="match status" value="1"/>
</dbReference>
<dbReference type="GO" id="GO:0005737">
    <property type="term" value="C:cytoplasm"/>
    <property type="evidence" value="ECO:0007669"/>
    <property type="project" value="TreeGrafter"/>
</dbReference>
<sequence>MKTIAILLHDGFEQTEALATMDILHRSHAFDITLLSDMDGLEVKSSSGLIVKADKLLRDSSTDDFDIMVIPGGKAGVEGLYASEPAMLLIKKAIEAGKHVHAICAAPSILGRIGYLKGKKATCFPGFELGEAIWQDESVVVDGITITGRSMGYSIDFAHAIVKLEAGEEADKRIYAGQLGLRAKE</sequence>
<comment type="caution">
    <text evidence="2">The sequence shown here is derived from an EMBL/GenBank/DDBJ whole genome shotgun (WGS) entry which is preliminary data.</text>
</comment>
<feature type="domain" description="DJ-1/PfpI" evidence="1">
    <location>
        <begin position="2"/>
        <end position="163"/>
    </location>
</feature>
<dbReference type="EMBL" id="DVMV01000021">
    <property type="protein sequence ID" value="HIU45276.1"/>
    <property type="molecule type" value="Genomic_DNA"/>
</dbReference>
<dbReference type="InterPro" id="IPR050325">
    <property type="entry name" value="Prot/Nucl_acid_deglycase"/>
</dbReference>
<name>A0A9D1S336_9FIRM</name>
<reference evidence="2" key="2">
    <citation type="journal article" date="2021" name="PeerJ">
        <title>Extensive microbial diversity within the chicken gut microbiome revealed by metagenomics and culture.</title>
        <authorList>
            <person name="Gilroy R."/>
            <person name="Ravi A."/>
            <person name="Getino M."/>
            <person name="Pursley I."/>
            <person name="Horton D.L."/>
            <person name="Alikhan N.F."/>
            <person name="Baker D."/>
            <person name="Gharbi K."/>
            <person name="Hall N."/>
            <person name="Watson M."/>
            <person name="Adriaenssens E.M."/>
            <person name="Foster-Nyarko E."/>
            <person name="Jarju S."/>
            <person name="Secka A."/>
            <person name="Antonio M."/>
            <person name="Oren A."/>
            <person name="Chaudhuri R.R."/>
            <person name="La Ragione R."/>
            <person name="Hildebrand F."/>
            <person name="Pallen M.J."/>
        </authorList>
    </citation>
    <scope>NUCLEOTIDE SEQUENCE</scope>
    <source>
        <strain evidence="2">ChiGjej1B1-22543</strain>
    </source>
</reference>
<protein>
    <submittedName>
        <fullName evidence="2">DJ-1/PfpI family protein</fullName>
    </submittedName>
</protein>
<dbReference type="Gene3D" id="3.40.50.880">
    <property type="match status" value="1"/>
</dbReference>
<dbReference type="PANTHER" id="PTHR48094:SF12">
    <property type="entry name" value="PARKINSON DISEASE PROTEIN 7 HOMOLOG"/>
    <property type="match status" value="1"/>
</dbReference>
<dbReference type="InterPro" id="IPR002818">
    <property type="entry name" value="DJ-1/PfpI"/>
</dbReference>
<gene>
    <name evidence="2" type="ORF">IAC52_03145</name>
</gene>
<proteinExistence type="predicted"/>
<dbReference type="Proteomes" id="UP000824070">
    <property type="component" value="Unassembled WGS sequence"/>
</dbReference>
<evidence type="ECO:0000313" key="3">
    <source>
        <dbReference type="Proteomes" id="UP000824070"/>
    </source>
</evidence>
<evidence type="ECO:0000313" key="2">
    <source>
        <dbReference type="EMBL" id="HIU45276.1"/>
    </source>
</evidence>
<dbReference type="AlphaFoldDB" id="A0A9D1S336"/>
<reference evidence="2" key="1">
    <citation type="submission" date="2020-10" db="EMBL/GenBank/DDBJ databases">
        <authorList>
            <person name="Gilroy R."/>
        </authorList>
    </citation>
    <scope>NUCLEOTIDE SEQUENCE</scope>
    <source>
        <strain evidence="2">ChiGjej1B1-22543</strain>
    </source>
</reference>
<organism evidence="2 3">
    <name type="scientific">Candidatus Alloenteromonas pullicola</name>
    <dbReference type="NCBI Taxonomy" id="2840784"/>
    <lineage>
        <taxon>Bacteria</taxon>
        <taxon>Bacillati</taxon>
        <taxon>Bacillota</taxon>
        <taxon>Bacillota incertae sedis</taxon>
        <taxon>Candidatus Alloenteromonas</taxon>
    </lineage>
</organism>
<dbReference type="PANTHER" id="PTHR48094">
    <property type="entry name" value="PROTEIN/NUCLEIC ACID DEGLYCASE DJ-1-RELATED"/>
    <property type="match status" value="1"/>
</dbReference>
<accession>A0A9D1S336</accession>